<protein>
    <submittedName>
        <fullName evidence="1">Uncharacterized protein</fullName>
    </submittedName>
</protein>
<accession>A0A6J5NE91</accession>
<reference evidence="1" key="1">
    <citation type="submission" date="2020-04" db="EMBL/GenBank/DDBJ databases">
        <authorList>
            <person name="Chiriac C."/>
            <person name="Salcher M."/>
            <person name="Ghai R."/>
            <person name="Kavagutti S V."/>
        </authorList>
    </citation>
    <scope>NUCLEOTIDE SEQUENCE</scope>
</reference>
<name>A0A6J5NE91_9CAUD</name>
<proteinExistence type="predicted"/>
<dbReference type="EMBL" id="LR796664">
    <property type="protein sequence ID" value="CAB4157469.1"/>
    <property type="molecule type" value="Genomic_DNA"/>
</dbReference>
<evidence type="ECO:0000313" key="1">
    <source>
        <dbReference type="EMBL" id="CAB4157469.1"/>
    </source>
</evidence>
<gene>
    <name evidence="1" type="ORF">UFOVP689_26</name>
</gene>
<organism evidence="1">
    <name type="scientific">uncultured Caudovirales phage</name>
    <dbReference type="NCBI Taxonomy" id="2100421"/>
    <lineage>
        <taxon>Viruses</taxon>
        <taxon>Duplodnaviria</taxon>
        <taxon>Heunggongvirae</taxon>
        <taxon>Uroviricota</taxon>
        <taxon>Caudoviricetes</taxon>
        <taxon>Peduoviridae</taxon>
        <taxon>Maltschvirus</taxon>
        <taxon>Maltschvirus maltsch</taxon>
    </lineage>
</organism>
<sequence length="79" mass="9326">MMSRKYEVRTFPARELVRKFDPNTSVITIAQALDTKRSTVYKWFQNDTMITQWAADRYAVKLGLHPSEVWVDWFALEAV</sequence>